<name>A0A2M7S9C3_9BACT</name>
<dbReference type="PANTHER" id="PTHR34477">
    <property type="entry name" value="UPF0213 PROTEIN YHBQ"/>
    <property type="match status" value="1"/>
</dbReference>
<dbReference type="PROSITE" id="PS50164">
    <property type="entry name" value="GIY_YIG"/>
    <property type="match status" value="1"/>
</dbReference>
<gene>
    <name evidence="3" type="ORF">COY52_08095</name>
</gene>
<evidence type="ECO:0000313" key="4">
    <source>
        <dbReference type="Proteomes" id="UP000229307"/>
    </source>
</evidence>
<dbReference type="Gene3D" id="3.40.1440.10">
    <property type="entry name" value="GIY-YIG endonuclease"/>
    <property type="match status" value="1"/>
</dbReference>
<dbReference type="SUPFAM" id="SSF82771">
    <property type="entry name" value="GIY-YIG endonuclease"/>
    <property type="match status" value="1"/>
</dbReference>
<dbReference type="PANTHER" id="PTHR34477:SF5">
    <property type="entry name" value="BSL5627 PROTEIN"/>
    <property type="match status" value="1"/>
</dbReference>
<dbReference type="AlphaFoldDB" id="A0A2M7S9C3"/>
<comment type="similarity">
    <text evidence="1">Belongs to the UPF0213 family.</text>
</comment>
<proteinExistence type="inferred from homology"/>
<dbReference type="Proteomes" id="UP000229307">
    <property type="component" value="Unassembled WGS sequence"/>
</dbReference>
<evidence type="ECO:0000256" key="1">
    <source>
        <dbReference type="ARBA" id="ARBA00007435"/>
    </source>
</evidence>
<accession>A0A2M7S9C3</accession>
<sequence>MYYVYILKSEKDGKHYIGMTSNLELRLAEHNNGSVKSTQNRTPLKIIHYESYPDKKDATKRERFLKTGKGREFIKLIDN</sequence>
<evidence type="ECO:0000313" key="3">
    <source>
        <dbReference type="EMBL" id="PIZ16101.1"/>
    </source>
</evidence>
<comment type="caution">
    <text evidence="3">The sequence shown here is derived from an EMBL/GenBank/DDBJ whole genome shotgun (WGS) entry which is preliminary data.</text>
</comment>
<dbReference type="Pfam" id="PF01541">
    <property type="entry name" value="GIY-YIG"/>
    <property type="match status" value="1"/>
</dbReference>
<dbReference type="InterPro" id="IPR000305">
    <property type="entry name" value="GIY-YIG_endonuc"/>
</dbReference>
<reference evidence="4" key="1">
    <citation type="submission" date="2017-09" db="EMBL/GenBank/DDBJ databases">
        <title>Depth-based differentiation of microbial function through sediment-hosted aquifers and enrichment of novel symbionts in the deep terrestrial subsurface.</title>
        <authorList>
            <person name="Probst A.J."/>
            <person name="Ladd B."/>
            <person name="Jarett J.K."/>
            <person name="Geller-Mcgrath D.E."/>
            <person name="Sieber C.M.K."/>
            <person name="Emerson J.B."/>
            <person name="Anantharaman K."/>
            <person name="Thomas B.C."/>
            <person name="Malmstrom R."/>
            <person name="Stieglmeier M."/>
            <person name="Klingl A."/>
            <person name="Woyke T."/>
            <person name="Ryan C.M."/>
            <person name="Banfield J.F."/>
        </authorList>
    </citation>
    <scope>NUCLEOTIDE SEQUENCE [LARGE SCALE GENOMIC DNA]</scope>
</reference>
<organism evidence="3 4">
    <name type="scientific">Candidatus Desantisbacteria bacterium CG_4_10_14_0_8_um_filter_48_22</name>
    <dbReference type="NCBI Taxonomy" id="1974543"/>
    <lineage>
        <taxon>Bacteria</taxon>
        <taxon>Candidatus Desantisiibacteriota</taxon>
    </lineage>
</organism>
<dbReference type="EMBL" id="PFMR01000212">
    <property type="protein sequence ID" value="PIZ16101.1"/>
    <property type="molecule type" value="Genomic_DNA"/>
</dbReference>
<dbReference type="CDD" id="cd10449">
    <property type="entry name" value="GIY-YIG_SLX1_like"/>
    <property type="match status" value="1"/>
</dbReference>
<dbReference type="InterPro" id="IPR035901">
    <property type="entry name" value="GIY-YIG_endonuc_sf"/>
</dbReference>
<feature type="domain" description="GIY-YIG" evidence="2">
    <location>
        <begin position="1"/>
        <end position="75"/>
    </location>
</feature>
<evidence type="ECO:0000259" key="2">
    <source>
        <dbReference type="PROSITE" id="PS50164"/>
    </source>
</evidence>
<dbReference type="InterPro" id="IPR050190">
    <property type="entry name" value="UPF0213_domain"/>
</dbReference>
<protein>
    <submittedName>
        <fullName evidence="3">Excinuclease ABC subunit C</fullName>
    </submittedName>
</protein>